<sequence>MRLASFESSGSILLVLTNEVRTSKWALSDSNQ</sequence>
<comment type="caution">
    <text evidence="1">The sequence shown here is derived from an EMBL/GenBank/DDBJ whole genome shotgun (WGS) entry which is preliminary data.</text>
</comment>
<dbReference type="EMBL" id="AEMG01000009">
    <property type="protein sequence ID" value="EFW92154.1"/>
    <property type="molecule type" value="Genomic_DNA"/>
</dbReference>
<accession>E7QU75</accession>
<dbReference type="Proteomes" id="UP000003751">
    <property type="component" value="Unassembled WGS sequence"/>
</dbReference>
<dbReference type="AlphaFoldDB" id="E7QU75"/>
<name>E7QU75_HALPU</name>
<gene>
    <name evidence="1" type="ORF">ZOD2009_11775</name>
</gene>
<proteinExistence type="predicted"/>
<evidence type="ECO:0000313" key="2">
    <source>
        <dbReference type="Proteomes" id="UP000003751"/>
    </source>
</evidence>
<reference evidence="1 2" key="1">
    <citation type="journal article" date="2014" name="ISME J.">
        <title>Trehalose/2-sulfotrehalose biosynthesis and glycine-betaine uptake are widely spread mechanisms for osmoadaptation in the Halobacteriales.</title>
        <authorList>
            <person name="Youssef N.H."/>
            <person name="Savage-Ashlock K.N."/>
            <person name="McCully A.L."/>
            <person name="Luedtke B."/>
            <person name="Shaw E.I."/>
            <person name="Hoff W.D."/>
            <person name="Elshahed M.S."/>
        </authorList>
    </citation>
    <scope>NUCLEOTIDE SEQUENCE [LARGE SCALE GENOMIC DNA]</scope>
    <source>
        <strain evidence="1 2">DX253</strain>
    </source>
</reference>
<organism evidence="1 2">
    <name type="scientific">Haladaptatus paucihalophilus DX253</name>
    <dbReference type="NCBI Taxonomy" id="797209"/>
    <lineage>
        <taxon>Archaea</taxon>
        <taxon>Methanobacteriati</taxon>
        <taxon>Methanobacteriota</taxon>
        <taxon>Stenosarchaea group</taxon>
        <taxon>Halobacteria</taxon>
        <taxon>Halobacteriales</taxon>
        <taxon>Haladaptataceae</taxon>
        <taxon>Haladaptatus</taxon>
    </lineage>
</organism>
<evidence type="ECO:0000313" key="1">
    <source>
        <dbReference type="EMBL" id="EFW92154.1"/>
    </source>
</evidence>
<protein>
    <submittedName>
        <fullName evidence="1">Uncharacterized protein</fullName>
    </submittedName>
</protein>